<feature type="transmembrane region" description="Helical" evidence="5">
    <location>
        <begin position="528"/>
        <end position="553"/>
    </location>
</feature>
<dbReference type="Gene3D" id="2.130.10.10">
    <property type="entry name" value="YVTN repeat-like/Quinoprotein amine dehydrogenase"/>
    <property type="match status" value="1"/>
</dbReference>
<gene>
    <name evidence="7" type="ORF">DV711_17030</name>
</gene>
<dbReference type="InterPro" id="IPR036322">
    <property type="entry name" value="WD40_repeat_dom_sf"/>
</dbReference>
<organism evidence="7 8">
    <name type="scientific">Motiliproteus coralliicola</name>
    <dbReference type="NCBI Taxonomy" id="2283196"/>
    <lineage>
        <taxon>Bacteria</taxon>
        <taxon>Pseudomonadati</taxon>
        <taxon>Pseudomonadota</taxon>
        <taxon>Gammaproteobacteria</taxon>
        <taxon>Oceanospirillales</taxon>
        <taxon>Oceanospirillaceae</taxon>
        <taxon>Motiliproteus</taxon>
    </lineage>
</organism>
<feature type="domain" description="ABC transmembrane type-1" evidence="6">
    <location>
        <begin position="461"/>
        <end position="749"/>
    </location>
</feature>
<evidence type="ECO:0000259" key="6">
    <source>
        <dbReference type="PROSITE" id="PS50928"/>
    </source>
</evidence>
<evidence type="ECO:0000256" key="3">
    <source>
        <dbReference type="ARBA" id="ARBA00022989"/>
    </source>
</evidence>
<dbReference type="GO" id="GO:0055085">
    <property type="term" value="P:transmembrane transport"/>
    <property type="evidence" value="ECO:0007669"/>
    <property type="project" value="InterPro"/>
</dbReference>
<comment type="caution">
    <text evidence="7">The sequence shown here is derived from an EMBL/GenBank/DDBJ whole genome shotgun (WGS) entry which is preliminary data.</text>
</comment>
<feature type="transmembrane region" description="Helical" evidence="5">
    <location>
        <begin position="501"/>
        <end position="522"/>
    </location>
</feature>
<accession>A0A369WB17</accession>
<feature type="transmembrane region" description="Helical" evidence="5">
    <location>
        <begin position="671"/>
        <end position="692"/>
    </location>
</feature>
<dbReference type="EMBL" id="QQOH01000005">
    <property type="protein sequence ID" value="RDE18359.1"/>
    <property type="molecule type" value="Genomic_DNA"/>
</dbReference>
<keyword evidence="2 5" id="KW-0812">Transmembrane</keyword>
<keyword evidence="4 5" id="KW-0472">Membrane</keyword>
<dbReference type="PROSITE" id="PS50928">
    <property type="entry name" value="ABC_TM1"/>
    <property type="match status" value="1"/>
</dbReference>
<reference evidence="7 8" key="1">
    <citation type="submission" date="2018-07" db="EMBL/GenBank/DDBJ databases">
        <title>Motiliproteus coralliicola sp. nov., a bacterium isolated from Coral.</title>
        <authorList>
            <person name="Wang G."/>
        </authorList>
    </citation>
    <scope>NUCLEOTIDE SEQUENCE [LARGE SCALE GENOMIC DNA]</scope>
    <source>
        <strain evidence="7 8">C34</strain>
    </source>
</reference>
<dbReference type="InterPro" id="IPR035906">
    <property type="entry name" value="MetI-like_sf"/>
</dbReference>
<feature type="transmembrane region" description="Helical" evidence="5">
    <location>
        <begin position="565"/>
        <end position="585"/>
    </location>
</feature>
<evidence type="ECO:0000256" key="1">
    <source>
        <dbReference type="ARBA" id="ARBA00004651"/>
    </source>
</evidence>
<dbReference type="Gene3D" id="1.10.3720.10">
    <property type="entry name" value="MetI-like"/>
    <property type="match status" value="1"/>
</dbReference>
<comment type="similarity">
    <text evidence="5">Belongs to the binding-protein-dependent transport system permease family.</text>
</comment>
<proteinExistence type="inferred from homology"/>
<dbReference type="Pfam" id="PF00528">
    <property type="entry name" value="BPD_transp_1"/>
    <property type="match status" value="1"/>
</dbReference>
<keyword evidence="3 5" id="KW-1133">Transmembrane helix</keyword>
<dbReference type="CDD" id="cd06261">
    <property type="entry name" value="TM_PBP2"/>
    <property type="match status" value="1"/>
</dbReference>
<keyword evidence="8" id="KW-1185">Reference proteome</keyword>
<evidence type="ECO:0000313" key="7">
    <source>
        <dbReference type="EMBL" id="RDE18359.1"/>
    </source>
</evidence>
<dbReference type="InterPro" id="IPR000515">
    <property type="entry name" value="MetI-like"/>
</dbReference>
<keyword evidence="5" id="KW-0813">Transport</keyword>
<comment type="subcellular location">
    <subcellularLocation>
        <location evidence="1 5">Cell membrane</location>
        <topology evidence="1 5">Multi-pass membrane protein</topology>
    </subcellularLocation>
</comment>
<dbReference type="OrthoDB" id="9785113at2"/>
<protein>
    <submittedName>
        <fullName evidence="7">ABC transporter permease subunit</fullName>
    </submittedName>
</protein>
<sequence>MKNTAPLSAPDLDFETPAAKRLRRYRRFKDRLASAVVGVGGISVIVAIMLIFIYLLYEVMPLFHAAEIKPWQHEGEEVVPYQRPGADADTWYLTAEEQAEVGLRVDATGLASFFDTRTGEVGLQQMLGQTEAGAVAFALGSESERTFALAHADGNLTFAKHQYKVSYPNDVRTITPSIAYPYADQELALAPGVGNTELLAVRDSENQLMAAALDDQGQLFVSRYSKDVNFITEEVEISTDHLQLELPTEKVVSLLISPETRWLFVARSDGLVVSVDLRDFDAPQIHDAVRVSDATITQARFLLGGNSLLVADSQGVTRQLFLVRDDSNNYELKEIRSFRDSTPSEIAEVAIEHRRKGFVVAEGNGQVSFYNSTAENLVLNEQLSDSGIAYLAMTPRANGLLLEQADGKVSFWKVENEHPEVSWSSLWEEVWYEGYQEPDYIWQSSASNDDFEPKYSLAPLSFGTLKAAFYAMLLATPLAICGAIYTAYFMAPAMRTKIKPFIELMEALPTVILGFLAGLWLAPFIEKQLATVFTLLLVVPIGVLVFAYGWHNLPKSIRLRVSEGWDVVVIIPVVIILAWLCLPLSSGVEQVLFDGDMRGYITRDLGITFDQRNALVVGLAMGFAVIPTIFSITEDAIFSVPKSLSNGSLALGATPWQTLQRVVLPTASPGIFSAVMIGMGRAVGETMIVLMATGNTPIMDLNIFEGMRTLAANIAVEMPESEVGSSHFRILFLAALVLFAFTFVVNTLAELIRQRLRRKYGSL</sequence>
<evidence type="ECO:0000256" key="4">
    <source>
        <dbReference type="ARBA" id="ARBA00023136"/>
    </source>
</evidence>
<evidence type="ECO:0000256" key="2">
    <source>
        <dbReference type="ARBA" id="ARBA00022692"/>
    </source>
</evidence>
<dbReference type="AlphaFoldDB" id="A0A369WB17"/>
<evidence type="ECO:0000313" key="8">
    <source>
        <dbReference type="Proteomes" id="UP000253769"/>
    </source>
</evidence>
<feature type="transmembrane region" description="Helical" evidence="5">
    <location>
        <begin position="467"/>
        <end position="489"/>
    </location>
</feature>
<dbReference type="PANTHER" id="PTHR42727:SF1">
    <property type="entry name" value="PHOSPHATE TRANSPORT SYSTEM PERMEASE"/>
    <property type="match status" value="1"/>
</dbReference>
<name>A0A369WB17_9GAMM</name>
<dbReference type="SUPFAM" id="SSF161098">
    <property type="entry name" value="MetI-like"/>
    <property type="match status" value="2"/>
</dbReference>
<dbReference type="Proteomes" id="UP000253769">
    <property type="component" value="Unassembled WGS sequence"/>
</dbReference>
<dbReference type="GO" id="GO:0005886">
    <property type="term" value="C:plasma membrane"/>
    <property type="evidence" value="ECO:0007669"/>
    <property type="project" value="UniProtKB-SubCell"/>
</dbReference>
<dbReference type="PANTHER" id="PTHR42727">
    <property type="entry name" value="PHOSPHATE TRANSPORT SYSTEM PERMEASE PROTEIN"/>
    <property type="match status" value="1"/>
</dbReference>
<dbReference type="RefSeq" id="WP_114696935.1">
    <property type="nucleotide sequence ID" value="NZ_QQOH01000005.1"/>
</dbReference>
<feature type="transmembrane region" description="Helical" evidence="5">
    <location>
        <begin position="728"/>
        <end position="749"/>
    </location>
</feature>
<feature type="transmembrane region" description="Helical" evidence="5">
    <location>
        <begin position="32"/>
        <end position="57"/>
    </location>
</feature>
<feature type="transmembrane region" description="Helical" evidence="5">
    <location>
        <begin position="614"/>
        <end position="633"/>
    </location>
</feature>
<dbReference type="SUPFAM" id="SSF50978">
    <property type="entry name" value="WD40 repeat-like"/>
    <property type="match status" value="1"/>
</dbReference>
<evidence type="ECO:0000256" key="5">
    <source>
        <dbReference type="RuleBase" id="RU363032"/>
    </source>
</evidence>
<dbReference type="InterPro" id="IPR015943">
    <property type="entry name" value="WD40/YVTN_repeat-like_dom_sf"/>
</dbReference>